<gene>
    <name evidence="14" type="ORF">BJ984_002214</name>
</gene>
<evidence type="ECO:0000256" key="5">
    <source>
        <dbReference type="ARBA" id="ARBA00023002"/>
    </source>
</evidence>
<evidence type="ECO:0000256" key="9">
    <source>
        <dbReference type="PIRSR" id="PIRSR000350-4"/>
    </source>
</evidence>
<dbReference type="GO" id="GO:0050660">
    <property type="term" value="F:flavin adenine dinucleotide binding"/>
    <property type="evidence" value="ECO:0007669"/>
    <property type="project" value="TreeGrafter"/>
</dbReference>
<feature type="region of interest" description="Disordered" evidence="11">
    <location>
        <begin position="1"/>
        <end position="36"/>
    </location>
</feature>
<dbReference type="RefSeq" id="WP_179548082.1">
    <property type="nucleotide sequence ID" value="NZ_BSEW01000002.1"/>
</dbReference>
<dbReference type="InterPro" id="IPR012999">
    <property type="entry name" value="Pyr_OxRdtase_I_AS"/>
</dbReference>
<keyword evidence="15" id="KW-1185">Reference proteome</keyword>
<feature type="disulfide bond" description="Redox-active" evidence="9">
    <location>
        <begin position="83"/>
        <end position="88"/>
    </location>
</feature>
<comment type="similarity">
    <text evidence="1 10">Belongs to the class-I pyridine nucleotide-disulfide oxidoreductase family.</text>
</comment>
<evidence type="ECO:0000256" key="8">
    <source>
        <dbReference type="PIRSR" id="PIRSR000350-3"/>
    </source>
</evidence>
<dbReference type="Pfam" id="PF07992">
    <property type="entry name" value="Pyr_redox_2"/>
    <property type="match status" value="1"/>
</dbReference>
<reference evidence="14 15" key="1">
    <citation type="submission" date="2020-07" db="EMBL/GenBank/DDBJ databases">
        <title>Sequencing the genomes of 1000 actinobacteria strains.</title>
        <authorList>
            <person name="Klenk H.-P."/>
        </authorList>
    </citation>
    <scope>NUCLEOTIDE SEQUENCE [LARGE SCALE GENOMIC DNA]</scope>
    <source>
        <strain evidence="14 15">DSM 26474</strain>
    </source>
</reference>
<dbReference type="EMBL" id="JACCBM010000001">
    <property type="protein sequence ID" value="NYD71056.1"/>
    <property type="molecule type" value="Genomic_DNA"/>
</dbReference>
<dbReference type="InterPro" id="IPR001100">
    <property type="entry name" value="Pyr_nuc-diS_OxRdtase"/>
</dbReference>
<dbReference type="InterPro" id="IPR023753">
    <property type="entry name" value="FAD/NAD-binding_dom"/>
</dbReference>
<keyword evidence="5 10" id="KW-0560">Oxidoreductase</keyword>
<comment type="caution">
    <text evidence="14">The sequence shown here is derived from an EMBL/GenBank/DDBJ whole genome shotgun (WGS) entry which is preliminary data.</text>
</comment>
<feature type="binding site" evidence="8">
    <location>
        <position position="349"/>
    </location>
    <ligand>
        <name>FAD</name>
        <dbReference type="ChEBI" id="CHEBI:57692"/>
    </ligand>
</feature>
<dbReference type="PIRSF" id="PIRSF000350">
    <property type="entry name" value="Mercury_reductase_MerA"/>
    <property type="match status" value="1"/>
</dbReference>
<feature type="domain" description="FAD/NAD(P)-binding" evidence="13">
    <location>
        <begin position="46"/>
        <end position="364"/>
    </location>
</feature>
<dbReference type="Pfam" id="PF02852">
    <property type="entry name" value="Pyr_redox_dim"/>
    <property type="match status" value="1"/>
</dbReference>
<evidence type="ECO:0000259" key="13">
    <source>
        <dbReference type="Pfam" id="PF07992"/>
    </source>
</evidence>
<dbReference type="GO" id="GO:0003955">
    <property type="term" value="F:NAD(P)H dehydrogenase (quinone) activity"/>
    <property type="evidence" value="ECO:0007669"/>
    <property type="project" value="TreeGrafter"/>
</dbReference>
<dbReference type="Proteomes" id="UP000549913">
    <property type="component" value="Unassembled WGS sequence"/>
</dbReference>
<dbReference type="PRINTS" id="PR00411">
    <property type="entry name" value="PNDRDTASEI"/>
</dbReference>
<evidence type="ECO:0000259" key="12">
    <source>
        <dbReference type="Pfam" id="PF02852"/>
    </source>
</evidence>
<sequence length="507" mass="52920">MPEPTTPAAAPRTARATSASGTTPAIAPHAEPATRASGTIADGDTFDVAVIGAGPAGTAAALRAAELGARVVVLEAGRVGGTCVNTGCVPTRVLAKTARLMRDARHADDYGIQLGQPRIDWAATVANVHARVDRVRDIKREAERFAAAGITLVQEGRARFEDETTLVLDSGRRVRAASVLICVGGHSRRLPIPGAELATVPEDVLHLPELPRRVAVIGAGNTGAQLVTVFSSFGSEVTLLDVAPRVLMASDAAISSVVSDAFARQGIEVHTGIETVERLSRSSSGIDVWWRAAGASATKTVDAVIMATGWPADVDDLGLEKAGVEVVRSAIPADRYFRTAVPHIFAVGDANGRDMLVQAAQFEGEAAAENAVLGVNRRTPQHLLPAGGFTDPDYAGVGLTEVEARERDPQCVVATVPFSGVDRAVIDDRGTGFLKLIADRRRELILGAHAVGENAIEVVQSVTTAMAAGVDVSTLANVRFAYPTYSAVIGLAARALLAESPRPTELD</sequence>
<dbReference type="PROSITE" id="PS00076">
    <property type="entry name" value="PYRIDINE_REDOX_1"/>
    <property type="match status" value="1"/>
</dbReference>
<evidence type="ECO:0000256" key="1">
    <source>
        <dbReference type="ARBA" id="ARBA00007532"/>
    </source>
</evidence>
<evidence type="ECO:0000256" key="4">
    <source>
        <dbReference type="ARBA" id="ARBA00022857"/>
    </source>
</evidence>
<dbReference type="SUPFAM" id="SSF55424">
    <property type="entry name" value="FAD/NAD-linked reductases, dimerisation (C-terminal) domain"/>
    <property type="match status" value="1"/>
</dbReference>
<evidence type="ECO:0000256" key="3">
    <source>
        <dbReference type="ARBA" id="ARBA00022827"/>
    </source>
</evidence>
<dbReference type="GO" id="GO:0004362">
    <property type="term" value="F:glutathione-disulfide reductase (NADPH) activity"/>
    <property type="evidence" value="ECO:0007669"/>
    <property type="project" value="UniProtKB-EC"/>
</dbReference>
<keyword evidence="8" id="KW-0547">Nucleotide-binding</keyword>
<protein>
    <submittedName>
        <fullName evidence="14">Glutathione reductase (NADPH)</fullName>
        <ecNumber evidence="14">1.8.1.7</ecNumber>
    </submittedName>
</protein>
<feature type="binding site" evidence="8">
    <location>
        <position position="309"/>
    </location>
    <ligand>
        <name>NAD(+)</name>
        <dbReference type="ChEBI" id="CHEBI:57540"/>
    </ligand>
</feature>
<evidence type="ECO:0000313" key="15">
    <source>
        <dbReference type="Proteomes" id="UP000549913"/>
    </source>
</evidence>
<feature type="compositionally biased region" description="Low complexity" evidence="11">
    <location>
        <begin position="1"/>
        <end position="25"/>
    </location>
</feature>
<comment type="cofactor">
    <cofactor evidence="8">
        <name>FAD</name>
        <dbReference type="ChEBI" id="CHEBI:57692"/>
    </cofactor>
    <text evidence="8">Binds 1 FAD per subunit.</text>
</comment>
<proteinExistence type="inferred from homology"/>
<dbReference type="PRINTS" id="PR00368">
    <property type="entry name" value="FADPNR"/>
</dbReference>
<keyword evidence="2 10" id="KW-0285">Flavoprotein</keyword>
<evidence type="ECO:0000313" key="14">
    <source>
        <dbReference type="EMBL" id="NYD71056.1"/>
    </source>
</evidence>
<dbReference type="EC" id="1.8.1.7" evidence="14"/>
<dbReference type="PANTHER" id="PTHR43014:SF2">
    <property type="entry name" value="MERCURIC REDUCTASE"/>
    <property type="match status" value="1"/>
</dbReference>
<evidence type="ECO:0000256" key="6">
    <source>
        <dbReference type="ARBA" id="ARBA00023157"/>
    </source>
</evidence>
<dbReference type="PANTHER" id="PTHR43014">
    <property type="entry name" value="MERCURIC REDUCTASE"/>
    <property type="match status" value="1"/>
</dbReference>
<evidence type="ECO:0000256" key="10">
    <source>
        <dbReference type="RuleBase" id="RU003691"/>
    </source>
</evidence>
<dbReference type="FunFam" id="3.30.390.30:FF:000001">
    <property type="entry name" value="Dihydrolipoyl dehydrogenase"/>
    <property type="match status" value="1"/>
</dbReference>
<dbReference type="InterPro" id="IPR036188">
    <property type="entry name" value="FAD/NAD-bd_sf"/>
</dbReference>
<evidence type="ECO:0000256" key="2">
    <source>
        <dbReference type="ARBA" id="ARBA00022630"/>
    </source>
</evidence>
<dbReference type="InterPro" id="IPR016156">
    <property type="entry name" value="FAD/NAD-linked_Rdtase_dimer_sf"/>
</dbReference>
<accession>A0A852SQG9</accession>
<dbReference type="SUPFAM" id="SSF51905">
    <property type="entry name" value="FAD/NAD(P)-binding domain"/>
    <property type="match status" value="1"/>
</dbReference>
<dbReference type="InterPro" id="IPR004099">
    <property type="entry name" value="Pyr_nucl-diS_OxRdtase_dimer"/>
</dbReference>
<keyword evidence="8" id="KW-0520">NAD</keyword>
<evidence type="ECO:0000256" key="7">
    <source>
        <dbReference type="ARBA" id="ARBA00023284"/>
    </source>
</evidence>
<evidence type="ECO:0000256" key="11">
    <source>
        <dbReference type="SAM" id="MobiDB-lite"/>
    </source>
</evidence>
<keyword evidence="4" id="KW-0521">NADP</keyword>
<dbReference type="Gene3D" id="3.50.50.60">
    <property type="entry name" value="FAD/NAD(P)-binding domain"/>
    <property type="match status" value="2"/>
</dbReference>
<keyword evidence="6" id="KW-1015">Disulfide bond</keyword>
<keyword evidence="7 10" id="KW-0676">Redox-active center</keyword>
<feature type="domain" description="Pyridine nucleotide-disulphide oxidoreductase dimerisation" evidence="12">
    <location>
        <begin position="385"/>
        <end position="489"/>
    </location>
</feature>
<keyword evidence="3 8" id="KW-0274">FAD</keyword>
<name>A0A852SQG9_9MICO</name>
<dbReference type="Gene3D" id="3.30.390.30">
    <property type="match status" value="1"/>
</dbReference>
<organism evidence="14 15">
    <name type="scientific">Herbiconiux flava</name>
    <dbReference type="NCBI Taxonomy" id="881268"/>
    <lineage>
        <taxon>Bacteria</taxon>
        <taxon>Bacillati</taxon>
        <taxon>Actinomycetota</taxon>
        <taxon>Actinomycetes</taxon>
        <taxon>Micrococcales</taxon>
        <taxon>Microbacteriaceae</taxon>
        <taxon>Herbiconiux</taxon>
    </lineage>
</organism>
<dbReference type="AlphaFoldDB" id="A0A852SQG9"/>